<dbReference type="RefSeq" id="WP_203381474.1">
    <property type="nucleotide sequence ID" value="NZ_JAENHP010000020.1"/>
</dbReference>
<dbReference type="EMBL" id="JAENHP010000020">
    <property type="protein sequence ID" value="MBM2621491.1"/>
    <property type="molecule type" value="Genomic_DNA"/>
</dbReference>
<dbReference type="SMART" id="SM00530">
    <property type="entry name" value="HTH_XRE"/>
    <property type="match status" value="1"/>
</dbReference>
<dbReference type="Pfam" id="PF17765">
    <property type="entry name" value="MLTR_LBD"/>
    <property type="match status" value="1"/>
</dbReference>
<reference evidence="3 4" key="1">
    <citation type="submission" date="2021-01" db="EMBL/GenBank/DDBJ databases">
        <title>Actinoplanes sp. nov. LDG1-06 isolated from lichen.</title>
        <authorList>
            <person name="Saeng-In P."/>
            <person name="Phongsopitanun W."/>
            <person name="Kanchanasin P."/>
            <person name="Yuki M."/>
            <person name="Kudo T."/>
            <person name="Ohkuma M."/>
            <person name="Tanasupawat S."/>
        </authorList>
    </citation>
    <scope>NUCLEOTIDE SEQUENCE [LARGE SCALE GENOMIC DNA]</scope>
    <source>
        <strain evidence="3 4">LDG1-06</strain>
    </source>
</reference>
<sequence length="280" mass="30653">MARRDLARFLRERRDSLRPTDVGLPSGTGLRRTPGLRREEVAGLANMSVDYLVRLEQGRGPSPSPRILDGLTRALRLDAAERRHLFGLAGSDPTPPAGPSRHVRPYVRDLLHRMPEAAAVVTDASYDVIAWSPLAEALLGGLGARPNLARRRFSGTERPVSSGHEEFGEIAVARLRAARVRYPHDERLAALVSDLSTGSEEFRRIWATDPVRSPGHRTKTLEHPRAGTLRLNCDVLAVPDDDQQVVFVTADPGSPSARALRALSDRAPGSDGPDLWSRPS</sequence>
<dbReference type="CDD" id="cd00093">
    <property type="entry name" value="HTH_XRE"/>
    <property type="match status" value="1"/>
</dbReference>
<dbReference type="PANTHER" id="PTHR35010:SF2">
    <property type="entry name" value="BLL4672 PROTEIN"/>
    <property type="match status" value="1"/>
</dbReference>
<dbReference type="InterPro" id="IPR010982">
    <property type="entry name" value="Lambda_DNA-bd_dom_sf"/>
</dbReference>
<keyword evidence="4" id="KW-1185">Reference proteome</keyword>
<dbReference type="InterPro" id="IPR001387">
    <property type="entry name" value="Cro/C1-type_HTH"/>
</dbReference>
<dbReference type="PROSITE" id="PS50943">
    <property type="entry name" value="HTH_CROC1"/>
    <property type="match status" value="1"/>
</dbReference>
<dbReference type="InterPro" id="IPR041413">
    <property type="entry name" value="MLTR_LBD"/>
</dbReference>
<accession>A0ABS2ANS9</accession>
<gene>
    <name evidence="3" type="ORF">JIG36_38905</name>
</gene>
<proteinExistence type="predicted"/>
<protein>
    <submittedName>
        <fullName evidence="3">Helix-turn-helix domain-containing protein</fullName>
    </submittedName>
</protein>
<dbReference type="Gene3D" id="3.30.450.180">
    <property type="match status" value="1"/>
</dbReference>
<dbReference type="PANTHER" id="PTHR35010">
    <property type="entry name" value="BLL4672 PROTEIN-RELATED"/>
    <property type="match status" value="1"/>
</dbReference>
<evidence type="ECO:0000313" key="4">
    <source>
        <dbReference type="Proteomes" id="UP000632138"/>
    </source>
</evidence>
<evidence type="ECO:0000259" key="2">
    <source>
        <dbReference type="PROSITE" id="PS50943"/>
    </source>
</evidence>
<dbReference type="SUPFAM" id="SSF47413">
    <property type="entry name" value="lambda repressor-like DNA-binding domains"/>
    <property type="match status" value="1"/>
</dbReference>
<organism evidence="3 4">
    <name type="scientific">Paractinoplanes ovalisporus</name>
    <dbReference type="NCBI Taxonomy" id="2810368"/>
    <lineage>
        <taxon>Bacteria</taxon>
        <taxon>Bacillati</taxon>
        <taxon>Actinomycetota</taxon>
        <taxon>Actinomycetes</taxon>
        <taxon>Micromonosporales</taxon>
        <taxon>Micromonosporaceae</taxon>
        <taxon>Paractinoplanes</taxon>
    </lineage>
</organism>
<evidence type="ECO:0000313" key="3">
    <source>
        <dbReference type="EMBL" id="MBM2621491.1"/>
    </source>
</evidence>
<name>A0ABS2ANS9_9ACTN</name>
<evidence type="ECO:0000256" key="1">
    <source>
        <dbReference type="SAM" id="MobiDB-lite"/>
    </source>
</evidence>
<feature type="compositionally biased region" description="Low complexity" evidence="1">
    <location>
        <begin position="258"/>
        <end position="267"/>
    </location>
</feature>
<feature type="domain" description="HTH cro/C1-type" evidence="2">
    <location>
        <begin position="35"/>
        <end position="82"/>
    </location>
</feature>
<comment type="caution">
    <text evidence="3">The sequence shown here is derived from an EMBL/GenBank/DDBJ whole genome shotgun (WGS) entry which is preliminary data.</text>
</comment>
<dbReference type="Gene3D" id="1.10.260.40">
    <property type="entry name" value="lambda repressor-like DNA-binding domains"/>
    <property type="match status" value="1"/>
</dbReference>
<feature type="region of interest" description="Disordered" evidence="1">
    <location>
        <begin position="258"/>
        <end position="280"/>
    </location>
</feature>
<dbReference type="Proteomes" id="UP000632138">
    <property type="component" value="Unassembled WGS sequence"/>
</dbReference>
<dbReference type="Pfam" id="PF13560">
    <property type="entry name" value="HTH_31"/>
    <property type="match status" value="1"/>
</dbReference>